<protein>
    <submittedName>
        <fullName evidence="4">Putative aldouronate transport system substrate-binding protein</fullName>
    </submittedName>
</protein>
<dbReference type="InterPro" id="IPR050490">
    <property type="entry name" value="Bact_solute-bd_prot1"/>
</dbReference>
<dbReference type="InterPro" id="IPR022627">
    <property type="entry name" value="DUF3502"/>
</dbReference>
<evidence type="ECO:0000313" key="5">
    <source>
        <dbReference type="Proteomes" id="UP000256304"/>
    </source>
</evidence>
<evidence type="ECO:0000313" key="4">
    <source>
        <dbReference type="EMBL" id="REE56290.1"/>
    </source>
</evidence>
<dbReference type="PROSITE" id="PS51257">
    <property type="entry name" value="PROKAR_LIPOPROTEIN"/>
    <property type="match status" value="1"/>
</dbReference>
<dbReference type="PANTHER" id="PTHR43649">
    <property type="entry name" value="ARABINOSE-BINDING PROTEIN-RELATED"/>
    <property type="match status" value="1"/>
</dbReference>
<reference evidence="4 5" key="1">
    <citation type="submission" date="2018-08" db="EMBL/GenBank/DDBJ databases">
        <title>Genomic Encyclopedia of Type Strains, Phase III (KMG-III): the genomes of soil and plant-associated and newly described type strains.</title>
        <authorList>
            <person name="Whitman W."/>
        </authorList>
    </citation>
    <scope>NUCLEOTIDE SEQUENCE [LARGE SCALE GENOMIC DNA]</scope>
    <source>
        <strain evidence="4 5">CGMCC 1.10966</strain>
    </source>
</reference>
<keyword evidence="5" id="KW-1185">Reference proteome</keyword>
<dbReference type="EMBL" id="QTTN01000065">
    <property type="protein sequence ID" value="REE56290.1"/>
    <property type="molecule type" value="Genomic_DNA"/>
</dbReference>
<name>A0A3D9Q1K1_9BACL</name>
<dbReference type="AlphaFoldDB" id="A0A3D9Q1K1"/>
<dbReference type="SUPFAM" id="SSF53850">
    <property type="entry name" value="Periplasmic binding protein-like II"/>
    <property type="match status" value="1"/>
</dbReference>
<evidence type="ECO:0000256" key="1">
    <source>
        <dbReference type="SAM" id="MobiDB-lite"/>
    </source>
</evidence>
<comment type="caution">
    <text evidence="4">The sequence shown here is derived from an EMBL/GenBank/DDBJ whole genome shotgun (WGS) entry which is preliminary data.</text>
</comment>
<evidence type="ECO:0000259" key="3">
    <source>
        <dbReference type="Pfam" id="PF12010"/>
    </source>
</evidence>
<dbReference type="Proteomes" id="UP000256304">
    <property type="component" value="Unassembled WGS sequence"/>
</dbReference>
<dbReference type="Gene3D" id="3.40.190.10">
    <property type="entry name" value="Periplasmic binding protein-like II"/>
    <property type="match status" value="1"/>
</dbReference>
<feature type="domain" description="DUF3502" evidence="3">
    <location>
        <begin position="443"/>
        <end position="508"/>
    </location>
</feature>
<dbReference type="OrthoDB" id="7936627at2"/>
<keyword evidence="2" id="KW-0732">Signal</keyword>
<gene>
    <name evidence="4" type="ORF">A8990_1653</name>
</gene>
<proteinExistence type="predicted"/>
<dbReference type="Pfam" id="PF12010">
    <property type="entry name" value="DUF3502"/>
    <property type="match status" value="1"/>
</dbReference>
<feature type="region of interest" description="Disordered" evidence="1">
    <location>
        <begin position="28"/>
        <end position="60"/>
    </location>
</feature>
<feature type="compositionally biased region" description="Low complexity" evidence="1">
    <location>
        <begin position="28"/>
        <end position="55"/>
    </location>
</feature>
<evidence type="ECO:0000256" key="2">
    <source>
        <dbReference type="SAM" id="SignalP"/>
    </source>
</evidence>
<dbReference type="RefSeq" id="WP_116192671.1">
    <property type="nucleotide sequence ID" value="NZ_QTTN01000065.1"/>
</dbReference>
<sequence length="509" mass="55794">MKKKTMKHLLVLSTAALLTTALAGCGSSNNSNTSNNAATTNQSGDTGSNTSTNTNADKPASGDVPTLVWWTIGGTVPANFDKAIKAMNDYTAEKIGVKVDIKVAAWGDWDTKINTIVNTGEPFDIMFTNNGKYNQQVNMGAFADLTDLVQSESPDLYKLIPQKVWDGTKVGGKIYSVPTYKDSSLTQYWVFDDKYVQKYKIDTASIKSLKDLDKPFHDMKAGEGKSFYPLSLTQGDGFNGFFNNYDDMTLGLPPIGVKVDDASRKVVSVLESPEVMNDLKTLHSWYKDGIINPDAPTKTEADKARPFFAAQAFPGAEASWQINEGVAKYDMFPIFGPIYTTSTIQGSLNAISANSKYKSEALKYLQLVNTDPKLRNMLAFGELGADYNSVDGEKVIERTSDTWPLAAYTQGTFFDMAVTKGAPVDQWEQVRKLNDQATSSTNLGFALDISKLSTEVANTKAVWDKYRYELMTGASDPETTVPKIVSELKAAGMDTIMKAAQEQIDAYFK</sequence>
<dbReference type="PANTHER" id="PTHR43649:SF17">
    <property type="entry name" value="ABC TRANSPORTER SOLUTE BINDING PROTEIN-SUGAR TRANSPORT"/>
    <property type="match status" value="1"/>
</dbReference>
<organism evidence="4 5">
    <name type="scientific">Paenibacillus taihuensis</name>
    <dbReference type="NCBI Taxonomy" id="1156355"/>
    <lineage>
        <taxon>Bacteria</taxon>
        <taxon>Bacillati</taxon>
        <taxon>Bacillota</taxon>
        <taxon>Bacilli</taxon>
        <taxon>Bacillales</taxon>
        <taxon>Paenibacillaceae</taxon>
        <taxon>Paenibacillus</taxon>
    </lineage>
</organism>
<feature type="signal peptide" evidence="2">
    <location>
        <begin position="1"/>
        <end position="23"/>
    </location>
</feature>
<feature type="chain" id="PRO_5038859651" evidence="2">
    <location>
        <begin position="24"/>
        <end position="509"/>
    </location>
</feature>
<accession>A0A3D9Q1K1</accession>